<feature type="transmembrane region" description="Helical" evidence="1">
    <location>
        <begin position="7"/>
        <end position="24"/>
    </location>
</feature>
<name>A0A6C0AVF8_9ZZZZ</name>
<dbReference type="EMBL" id="MN738750">
    <property type="protein sequence ID" value="QHS83225.1"/>
    <property type="molecule type" value="Genomic_DNA"/>
</dbReference>
<reference evidence="2" key="1">
    <citation type="journal article" date="2020" name="Nature">
        <title>Giant virus diversity and host interactions through global metagenomics.</title>
        <authorList>
            <person name="Schulz F."/>
            <person name="Roux S."/>
            <person name="Paez-Espino D."/>
            <person name="Jungbluth S."/>
            <person name="Walsh D.A."/>
            <person name="Denef V.J."/>
            <person name="McMahon K.D."/>
            <person name="Konstantinidis K.T."/>
            <person name="Eloe-Fadrosh E.A."/>
            <person name="Kyrpides N.C."/>
            <person name="Woyke T."/>
        </authorList>
    </citation>
    <scope>NUCLEOTIDE SEQUENCE</scope>
    <source>
        <strain evidence="2">GVMAG-S-ERX555943-30</strain>
    </source>
</reference>
<dbReference type="AlphaFoldDB" id="A0A6C0AVF8"/>
<evidence type="ECO:0000256" key="1">
    <source>
        <dbReference type="SAM" id="Phobius"/>
    </source>
</evidence>
<sequence length="200" mass="23288">MKYSQDILGTLVIILVLVVSYYIYNDYSEAFQLKCIVSTVDGNKYCVRERERVEDAVDLLAEVTTICEKLVLYMKEKHPDKDCVKRLVDKFNPRKIRETLPTSSYTAYSENKGEKIAFCLNKKKHDNNNLIDKDTLSFVAIHELAHIMTKSVGHKSEFWQNFKFLLENAKEAGLHNPVDYKENPREYCGMTIHDNPYYDA</sequence>
<keyword evidence="1" id="KW-0472">Membrane</keyword>
<protein>
    <submittedName>
        <fullName evidence="2">Uncharacterized protein</fullName>
    </submittedName>
</protein>
<dbReference type="Gene3D" id="3.30.2010.10">
    <property type="entry name" value="Metalloproteases ('zincins'), catalytic domain"/>
    <property type="match status" value="1"/>
</dbReference>
<organism evidence="2">
    <name type="scientific">viral metagenome</name>
    <dbReference type="NCBI Taxonomy" id="1070528"/>
    <lineage>
        <taxon>unclassified sequences</taxon>
        <taxon>metagenomes</taxon>
        <taxon>organismal metagenomes</taxon>
    </lineage>
</organism>
<proteinExistence type="predicted"/>
<evidence type="ECO:0000313" key="2">
    <source>
        <dbReference type="EMBL" id="QHS83225.1"/>
    </source>
</evidence>
<accession>A0A6C0AVF8</accession>
<keyword evidence="1" id="KW-0812">Transmembrane</keyword>
<keyword evidence="1" id="KW-1133">Transmembrane helix</keyword>